<reference evidence="1 2" key="1">
    <citation type="submission" date="2019-06" db="EMBL/GenBank/DDBJ databases">
        <authorList>
            <person name="Meng X."/>
        </authorList>
    </citation>
    <scope>NUCLEOTIDE SEQUENCE [LARGE SCALE GENOMIC DNA]</scope>
    <source>
        <strain evidence="1 2">M625</strain>
    </source>
</reference>
<accession>A0A504JKU4</accession>
<dbReference type="RefSeq" id="WP_140592021.1">
    <property type="nucleotide sequence ID" value="NZ_VFWZ01000002.1"/>
</dbReference>
<name>A0A504JKU4_9FLAO</name>
<gene>
    <name evidence="1" type="ORF">FHK87_07275</name>
</gene>
<keyword evidence="2" id="KW-1185">Reference proteome</keyword>
<dbReference type="AlphaFoldDB" id="A0A504JKU4"/>
<protein>
    <submittedName>
        <fullName evidence="1">HTH domain-containing protein</fullName>
    </submittedName>
</protein>
<dbReference type="EMBL" id="VFWZ01000002">
    <property type="protein sequence ID" value="TPN87379.1"/>
    <property type="molecule type" value="Genomic_DNA"/>
</dbReference>
<organism evidence="1 2">
    <name type="scientific">Aquimarina algicola</name>
    <dbReference type="NCBI Taxonomy" id="2589995"/>
    <lineage>
        <taxon>Bacteria</taxon>
        <taxon>Pseudomonadati</taxon>
        <taxon>Bacteroidota</taxon>
        <taxon>Flavobacteriia</taxon>
        <taxon>Flavobacteriales</taxon>
        <taxon>Flavobacteriaceae</taxon>
        <taxon>Aquimarina</taxon>
    </lineage>
</organism>
<dbReference type="OrthoDB" id="1122873at2"/>
<evidence type="ECO:0000313" key="2">
    <source>
        <dbReference type="Proteomes" id="UP000315540"/>
    </source>
</evidence>
<sequence>MIVIKQVELIKRLDQLIRLQATGTPDKLADRLQISKPTLYRTLNMMKDFGAPIEYDPSLSSFVYIKNVDFKFGFYRDHKNKKQLHAKHVTAFSTIAK</sequence>
<comment type="caution">
    <text evidence="1">The sequence shown here is derived from an EMBL/GenBank/DDBJ whole genome shotgun (WGS) entry which is preliminary data.</text>
</comment>
<dbReference type="Proteomes" id="UP000315540">
    <property type="component" value="Unassembled WGS sequence"/>
</dbReference>
<proteinExistence type="predicted"/>
<evidence type="ECO:0000313" key="1">
    <source>
        <dbReference type="EMBL" id="TPN87379.1"/>
    </source>
</evidence>